<dbReference type="EMBL" id="BOOR01000095">
    <property type="protein sequence ID" value="GII59733.1"/>
    <property type="molecule type" value="Genomic_DNA"/>
</dbReference>
<organism evidence="2 3">
    <name type="scientific">Planotetraspora thailandica</name>
    <dbReference type="NCBI Taxonomy" id="487172"/>
    <lineage>
        <taxon>Bacteria</taxon>
        <taxon>Bacillati</taxon>
        <taxon>Actinomycetota</taxon>
        <taxon>Actinomycetes</taxon>
        <taxon>Streptosporangiales</taxon>
        <taxon>Streptosporangiaceae</taxon>
        <taxon>Planotetraspora</taxon>
    </lineage>
</organism>
<dbReference type="SUPFAM" id="SSF56112">
    <property type="entry name" value="Protein kinase-like (PK-like)"/>
    <property type="match status" value="1"/>
</dbReference>
<dbReference type="Proteomes" id="UP000605992">
    <property type="component" value="Unassembled WGS sequence"/>
</dbReference>
<reference evidence="2" key="1">
    <citation type="submission" date="2021-01" db="EMBL/GenBank/DDBJ databases">
        <title>Whole genome shotgun sequence of Planotetraspora thailandica NBRC 104271.</title>
        <authorList>
            <person name="Komaki H."/>
            <person name="Tamura T."/>
        </authorList>
    </citation>
    <scope>NUCLEOTIDE SEQUENCE</scope>
    <source>
        <strain evidence="2">NBRC 104271</strain>
    </source>
</reference>
<name>A0A8J3Y2I8_9ACTN</name>
<gene>
    <name evidence="2" type="ORF">Pth03_81220</name>
</gene>
<dbReference type="Pfam" id="PF01636">
    <property type="entry name" value="APH"/>
    <property type="match status" value="1"/>
</dbReference>
<dbReference type="RefSeq" id="WP_203949769.1">
    <property type="nucleotide sequence ID" value="NZ_BOOR01000095.1"/>
</dbReference>
<dbReference type="InterPro" id="IPR002575">
    <property type="entry name" value="Aminoglycoside_PTrfase"/>
</dbReference>
<feature type="domain" description="Aminoglycoside phosphotransferase" evidence="1">
    <location>
        <begin position="120"/>
        <end position="173"/>
    </location>
</feature>
<accession>A0A8J3Y2I8</accession>
<dbReference type="InterPro" id="IPR011009">
    <property type="entry name" value="Kinase-like_dom_sf"/>
</dbReference>
<evidence type="ECO:0000313" key="2">
    <source>
        <dbReference type="EMBL" id="GII59733.1"/>
    </source>
</evidence>
<proteinExistence type="predicted"/>
<keyword evidence="3" id="KW-1185">Reference proteome</keyword>
<dbReference type="AlphaFoldDB" id="A0A8J3Y2I8"/>
<comment type="caution">
    <text evidence="2">The sequence shown here is derived from an EMBL/GenBank/DDBJ whole genome shotgun (WGS) entry which is preliminary data.</text>
</comment>
<evidence type="ECO:0000313" key="3">
    <source>
        <dbReference type="Proteomes" id="UP000605992"/>
    </source>
</evidence>
<dbReference type="Gene3D" id="3.90.1200.10">
    <property type="match status" value="1"/>
</dbReference>
<evidence type="ECO:0000259" key="1">
    <source>
        <dbReference type="Pfam" id="PF01636"/>
    </source>
</evidence>
<protein>
    <submittedName>
        <fullName evidence="2">Trifolitoxin immunity domain-containing protein</fullName>
    </submittedName>
</protein>
<sequence>MADEEVLQDTPHRRVVRIGDTVRRPMHPWTPAVHALLRYLEGVGFPFSPHVRGIDEQDREVLTYLDGLSGPQSWAKVAGDAGLAAIARLLRDYHDAVAGFRPPDHLTWFTGETGLAGGELVCHGDFGPWNIVWRDERPVGILDWDYARPANRLHDVAYALEYLAPFRDDDECLRWLGYSQPPDRRHRLELFAGVYGLASVEGLVDAVIDVQREGIERVRTLADAGAQPQARWVADGHLEELGRRLAWSLAHRHLFEA</sequence>